<proteinExistence type="predicted"/>
<comment type="caution">
    <text evidence="3">The sequence shown here is derived from an EMBL/GenBank/DDBJ whole genome shotgun (WGS) entry which is preliminary data.</text>
</comment>
<evidence type="ECO:0000313" key="3">
    <source>
        <dbReference type="EMBL" id="GAA1510529.1"/>
    </source>
</evidence>
<accession>A0ABN2A381</accession>
<keyword evidence="1" id="KW-0812">Transmembrane</keyword>
<feature type="signal peptide" evidence="2">
    <location>
        <begin position="1"/>
        <end position="22"/>
    </location>
</feature>
<sequence length="356" mass="37004">MHRARGVLATLLALLAVLCALAAVVAVWGRGQILDTDRYLASVAPLADDPVIQAEVADKIAEAIIARLDVEQYAAGVLGPEAASLAPALARGVTDWVGDTARDVVSSRQFARLWTAANRIGHAELVRLLTGEEPPGVVISAGRIQVDLTDMVAVVRGRLVAAGLSVVATIPPITLVVDIADADGLTAARDAVRLLDRLAWWLPVAALVLIAAAALAATSRRRVAVRTLVAVAWAMVLLRLVIALGKRIAADSIPREIATPTAVHHYYDHLLRLLERGVLGAALVAGILLLVVAATAVDVRRRRVPATYVAAGLGVLAAVLVILGWGHVLVVVLGLLLAAAGIAVARGSREGAVKSG</sequence>
<evidence type="ECO:0000256" key="1">
    <source>
        <dbReference type="SAM" id="Phobius"/>
    </source>
</evidence>
<evidence type="ECO:0000256" key="2">
    <source>
        <dbReference type="SAM" id="SignalP"/>
    </source>
</evidence>
<feature type="transmembrane region" description="Helical" evidence="1">
    <location>
        <begin position="328"/>
        <end position="345"/>
    </location>
</feature>
<keyword evidence="4" id="KW-1185">Reference proteome</keyword>
<protein>
    <submittedName>
        <fullName evidence="3">Uncharacterized protein</fullName>
    </submittedName>
</protein>
<feature type="transmembrane region" description="Helical" evidence="1">
    <location>
        <begin position="198"/>
        <end position="216"/>
    </location>
</feature>
<feature type="transmembrane region" description="Helical" evidence="1">
    <location>
        <begin position="277"/>
        <end position="297"/>
    </location>
</feature>
<name>A0ABN2A381_9ACTN</name>
<reference evidence="3 4" key="1">
    <citation type="journal article" date="2019" name="Int. J. Syst. Evol. Microbiol.">
        <title>The Global Catalogue of Microorganisms (GCM) 10K type strain sequencing project: providing services to taxonomists for standard genome sequencing and annotation.</title>
        <authorList>
            <consortium name="The Broad Institute Genomics Platform"/>
            <consortium name="The Broad Institute Genome Sequencing Center for Infectious Disease"/>
            <person name="Wu L."/>
            <person name="Ma J."/>
        </authorList>
    </citation>
    <scope>NUCLEOTIDE SEQUENCE [LARGE SCALE GENOMIC DNA]</scope>
    <source>
        <strain evidence="3 4">JCM 14942</strain>
    </source>
</reference>
<dbReference type="EMBL" id="BAAAOR010000010">
    <property type="protein sequence ID" value="GAA1510529.1"/>
    <property type="molecule type" value="Genomic_DNA"/>
</dbReference>
<dbReference type="Proteomes" id="UP001500842">
    <property type="component" value="Unassembled WGS sequence"/>
</dbReference>
<evidence type="ECO:0000313" key="4">
    <source>
        <dbReference type="Proteomes" id="UP001500842"/>
    </source>
</evidence>
<keyword evidence="2" id="KW-0732">Signal</keyword>
<gene>
    <name evidence="3" type="ORF">GCM10009788_13620</name>
</gene>
<feature type="transmembrane region" description="Helical" evidence="1">
    <location>
        <begin position="304"/>
        <end position="322"/>
    </location>
</feature>
<keyword evidence="1" id="KW-0472">Membrane</keyword>
<keyword evidence="1" id="KW-1133">Transmembrane helix</keyword>
<feature type="chain" id="PRO_5045277053" evidence="2">
    <location>
        <begin position="23"/>
        <end position="356"/>
    </location>
</feature>
<dbReference type="RefSeq" id="WP_141004311.1">
    <property type="nucleotide sequence ID" value="NZ_BAAAOR010000010.1"/>
</dbReference>
<organism evidence="3 4">
    <name type="scientific">Nocardioides humi</name>
    <dbReference type="NCBI Taxonomy" id="449461"/>
    <lineage>
        <taxon>Bacteria</taxon>
        <taxon>Bacillati</taxon>
        <taxon>Actinomycetota</taxon>
        <taxon>Actinomycetes</taxon>
        <taxon>Propionibacteriales</taxon>
        <taxon>Nocardioidaceae</taxon>
        <taxon>Nocardioides</taxon>
    </lineage>
</organism>
<feature type="transmembrane region" description="Helical" evidence="1">
    <location>
        <begin position="223"/>
        <end position="242"/>
    </location>
</feature>